<evidence type="ECO:0000256" key="2">
    <source>
        <dbReference type="ARBA" id="ARBA00008537"/>
    </source>
</evidence>
<evidence type="ECO:0000313" key="10">
    <source>
        <dbReference type="EMBL" id="SFA92531.1"/>
    </source>
</evidence>
<comment type="subcellular location">
    <subcellularLocation>
        <location evidence="1">Cell membrane</location>
        <topology evidence="1">Multi-pass membrane protein</topology>
    </subcellularLocation>
</comment>
<dbReference type="PANTHER" id="PTHR42718">
    <property type="entry name" value="MAJOR FACILITATOR SUPERFAMILY MULTIDRUG TRANSPORTER MFSC"/>
    <property type="match status" value="1"/>
</dbReference>
<feature type="transmembrane region" description="Helical" evidence="8">
    <location>
        <begin position="243"/>
        <end position="261"/>
    </location>
</feature>
<dbReference type="PRINTS" id="PR01036">
    <property type="entry name" value="TCRTETB"/>
</dbReference>
<feature type="transmembrane region" description="Helical" evidence="8">
    <location>
        <begin position="92"/>
        <end position="116"/>
    </location>
</feature>
<feature type="transmembrane region" description="Helical" evidence="8">
    <location>
        <begin position="312"/>
        <end position="335"/>
    </location>
</feature>
<evidence type="ECO:0000256" key="7">
    <source>
        <dbReference type="ARBA" id="ARBA00023136"/>
    </source>
</evidence>
<dbReference type="PROSITE" id="PS50850">
    <property type="entry name" value="MFS"/>
    <property type="match status" value="1"/>
</dbReference>
<feature type="domain" description="Major facilitator superfamily (MFS) profile" evidence="9">
    <location>
        <begin position="27"/>
        <end position="479"/>
    </location>
</feature>
<feature type="transmembrane region" description="Helical" evidence="8">
    <location>
        <begin position="347"/>
        <end position="365"/>
    </location>
</feature>
<sequence>MHEHAPTAPAAPRDATATGLTPRDRLAVTLLLVSTFVVILNETIMGVALPRLMSDLRIDASTGQWLTTAFLLTMAVVIPVTGFLLKRLPTRTVFLVAMSLFSLGTAVCAVAPGFPVLLVGRVVQAGGTAIMLPLLMTTVLTVTPPAARGRTMGNISVVISVAPALGPTISGLILSVLSWRWMFGLVLPIAVAALVLGALRMPNVSETGHARVDVLSVVLSALAFGPLVFWLSSLGEGGGTAAWAAFAVGAVAMVAFVLRQLRLQRTAEPLLDLRVLAVPNFRIGTLLMAVMMMCLFGTIILFPIYAQQVLGASTLTTGLVLLPGGLLMGLLAPTVGRVYDRVGPRPLLVPGALVVSAALWGTTLLGEDGALWQMLVVHVLLSAGLALVFTPLFTSSLGALPAPRYASGSAVVSTVQQVAGAAGTALFVSVLAARSTSLAGDGASELGALAGGIHAALLVGAVISLLAAPVAFFVRPVPPGADPVTRSNNDTKGVVALQTDEPIRLH</sequence>
<evidence type="ECO:0000256" key="4">
    <source>
        <dbReference type="ARBA" id="ARBA00022475"/>
    </source>
</evidence>
<dbReference type="STRING" id="988821.SAMN05421867_103263"/>
<dbReference type="GO" id="GO:0005886">
    <property type="term" value="C:plasma membrane"/>
    <property type="evidence" value="ECO:0007669"/>
    <property type="project" value="UniProtKB-SubCell"/>
</dbReference>
<evidence type="ECO:0000256" key="5">
    <source>
        <dbReference type="ARBA" id="ARBA00022692"/>
    </source>
</evidence>
<dbReference type="PANTHER" id="PTHR42718:SF9">
    <property type="entry name" value="MAJOR FACILITATOR SUPERFAMILY MULTIDRUG TRANSPORTER MFSC"/>
    <property type="match status" value="1"/>
</dbReference>
<evidence type="ECO:0000256" key="6">
    <source>
        <dbReference type="ARBA" id="ARBA00022989"/>
    </source>
</evidence>
<organism evidence="10 11">
    <name type="scientific">Cellulomonas marina</name>
    <dbReference type="NCBI Taxonomy" id="988821"/>
    <lineage>
        <taxon>Bacteria</taxon>
        <taxon>Bacillati</taxon>
        <taxon>Actinomycetota</taxon>
        <taxon>Actinomycetes</taxon>
        <taxon>Micrococcales</taxon>
        <taxon>Cellulomonadaceae</taxon>
        <taxon>Cellulomonas</taxon>
    </lineage>
</organism>
<name>A0A1I0WV52_9CELL</name>
<dbReference type="GO" id="GO:0022857">
    <property type="term" value="F:transmembrane transporter activity"/>
    <property type="evidence" value="ECO:0007669"/>
    <property type="project" value="InterPro"/>
</dbReference>
<dbReference type="SUPFAM" id="SSF103473">
    <property type="entry name" value="MFS general substrate transporter"/>
    <property type="match status" value="1"/>
</dbReference>
<proteinExistence type="inferred from homology"/>
<keyword evidence="3" id="KW-0813">Transport</keyword>
<dbReference type="AlphaFoldDB" id="A0A1I0WV52"/>
<dbReference type="Proteomes" id="UP000199012">
    <property type="component" value="Unassembled WGS sequence"/>
</dbReference>
<keyword evidence="4" id="KW-1003">Cell membrane</keyword>
<feature type="transmembrane region" description="Helical" evidence="8">
    <location>
        <begin position="453"/>
        <end position="474"/>
    </location>
</feature>
<feature type="transmembrane region" description="Helical" evidence="8">
    <location>
        <begin position="26"/>
        <end position="45"/>
    </location>
</feature>
<feature type="transmembrane region" description="Helical" evidence="8">
    <location>
        <begin position="371"/>
        <end position="393"/>
    </location>
</feature>
<dbReference type="Gene3D" id="1.20.1720.10">
    <property type="entry name" value="Multidrug resistance protein D"/>
    <property type="match status" value="1"/>
</dbReference>
<dbReference type="CDD" id="cd17503">
    <property type="entry name" value="MFS_LmrB_MDR_like"/>
    <property type="match status" value="1"/>
</dbReference>
<evidence type="ECO:0000256" key="1">
    <source>
        <dbReference type="ARBA" id="ARBA00004651"/>
    </source>
</evidence>
<keyword evidence="6 8" id="KW-1133">Transmembrane helix</keyword>
<keyword evidence="7 8" id="KW-0472">Membrane</keyword>
<evidence type="ECO:0000259" key="9">
    <source>
        <dbReference type="PROSITE" id="PS50850"/>
    </source>
</evidence>
<evidence type="ECO:0000313" key="11">
    <source>
        <dbReference type="Proteomes" id="UP000199012"/>
    </source>
</evidence>
<feature type="transmembrane region" description="Helical" evidence="8">
    <location>
        <begin position="212"/>
        <end position="231"/>
    </location>
</feature>
<dbReference type="OrthoDB" id="9812221at2"/>
<feature type="transmembrane region" description="Helical" evidence="8">
    <location>
        <begin position="122"/>
        <end position="143"/>
    </location>
</feature>
<keyword evidence="11" id="KW-1185">Reference proteome</keyword>
<dbReference type="InterPro" id="IPR036259">
    <property type="entry name" value="MFS_trans_sf"/>
</dbReference>
<dbReference type="InterPro" id="IPR020846">
    <property type="entry name" value="MFS_dom"/>
</dbReference>
<reference evidence="10 11" key="1">
    <citation type="submission" date="2016-10" db="EMBL/GenBank/DDBJ databases">
        <authorList>
            <person name="de Groot N.N."/>
        </authorList>
    </citation>
    <scope>NUCLEOTIDE SEQUENCE [LARGE SCALE GENOMIC DNA]</scope>
    <source>
        <strain evidence="10 11">CGMCC 4.6945</strain>
    </source>
</reference>
<protein>
    <submittedName>
        <fullName evidence="10">MFS transporter, DHA2 family, lincomycin resistance protein</fullName>
    </submittedName>
</protein>
<evidence type="ECO:0000256" key="8">
    <source>
        <dbReference type="SAM" id="Phobius"/>
    </source>
</evidence>
<dbReference type="EMBL" id="FOKA01000003">
    <property type="protein sequence ID" value="SFA92531.1"/>
    <property type="molecule type" value="Genomic_DNA"/>
</dbReference>
<feature type="transmembrane region" description="Helical" evidence="8">
    <location>
        <begin position="281"/>
        <end position="306"/>
    </location>
</feature>
<dbReference type="RefSeq" id="WP_090031261.1">
    <property type="nucleotide sequence ID" value="NZ_BONM01000031.1"/>
</dbReference>
<feature type="transmembrane region" description="Helical" evidence="8">
    <location>
        <begin position="405"/>
        <end position="433"/>
    </location>
</feature>
<comment type="similarity">
    <text evidence="2">Belongs to the major facilitator superfamily. EmrB family.</text>
</comment>
<dbReference type="Gene3D" id="1.20.1250.20">
    <property type="entry name" value="MFS general substrate transporter like domains"/>
    <property type="match status" value="1"/>
</dbReference>
<dbReference type="Pfam" id="PF07690">
    <property type="entry name" value="MFS_1"/>
    <property type="match status" value="1"/>
</dbReference>
<feature type="transmembrane region" description="Helical" evidence="8">
    <location>
        <begin position="155"/>
        <end position="175"/>
    </location>
</feature>
<dbReference type="InterPro" id="IPR011701">
    <property type="entry name" value="MFS"/>
</dbReference>
<feature type="transmembrane region" description="Helical" evidence="8">
    <location>
        <begin position="65"/>
        <end position="85"/>
    </location>
</feature>
<dbReference type="NCBIfam" id="TIGR00711">
    <property type="entry name" value="efflux_EmrB"/>
    <property type="match status" value="1"/>
</dbReference>
<feature type="transmembrane region" description="Helical" evidence="8">
    <location>
        <begin position="181"/>
        <end position="200"/>
    </location>
</feature>
<gene>
    <name evidence="10" type="ORF">SAMN05421867_103263</name>
</gene>
<evidence type="ECO:0000256" key="3">
    <source>
        <dbReference type="ARBA" id="ARBA00022448"/>
    </source>
</evidence>
<dbReference type="InterPro" id="IPR004638">
    <property type="entry name" value="EmrB-like"/>
</dbReference>
<accession>A0A1I0WV52</accession>
<keyword evidence="5 8" id="KW-0812">Transmembrane</keyword>